<evidence type="ECO:0000256" key="3">
    <source>
        <dbReference type="ARBA" id="ARBA00022692"/>
    </source>
</evidence>
<reference evidence="8" key="1">
    <citation type="submission" date="2018-10" db="EMBL/GenBank/DDBJ databases">
        <authorList>
            <person name="Cai S."/>
            <person name="Huang Y."/>
        </authorList>
    </citation>
    <scope>NUCLEOTIDE SEQUENCE</scope>
</reference>
<feature type="region of interest" description="Disordered" evidence="7">
    <location>
        <begin position="125"/>
        <end position="162"/>
    </location>
</feature>
<feature type="compositionally biased region" description="Basic and acidic residues" evidence="7">
    <location>
        <begin position="212"/>
        <end position="221"/>
    </location>
</feature>
<feature type="region of interest" description="Disordered" evidence="7">
    <location>
        <begin position="322"/>
        <end position="377"/>
    </location>
</feature>
<proteinExistence type="evidence at transcript level"/>
<organism evidence="8">
    <name type="scientific">Penaeus penicillatus</name>
    <name type="common">Redtail prawn</name>
    <name type="synonym">Fenneropenaeus penicillatus</name>
    <dbReference type="NCBI Taxonomy" id="161924"/>
    <lineage>
        <taxon>Eukaryota</taxon>
        <taxon>Metazoa</taxon>
        <taxon>Ecdysozoa</taxon>
        <taxon>Arthropoda</taxon>
        <taxon>Crustacea</taxon>
        <taxon>Multicrustacea</taxon>
        <taxon>Malacostraca</taxon>
        <taxon>Eumalacostraca</taxon>
        <taxon>Eucarida</taxon>
        <taxon>Decapoda</taxon>
        <taxon>Dendrobranchiata</taxon>
        <taxon>Penaeoidea</taxon>
        <taxon>Penaeidae</taxon>
        <taxon>Penaeus</taxon>
    </lineage>
</organism>
<evidence type="ECO:0000256" key="6">
    <source>
        <dbReference type="ARBA" id="ARBA00023180"/>
    </source>
</evidence>
<feature type="compositionally biased region" description="Low complexity" evidence="7">
    <location>
        <begin position="146"/>
        <end position="157"/>
    </location>
</feature>
<feature type="compositionally biased region" description="Pro residues" evidence="7">
    <location>
        <begin position="332"/>
        <end position="341"/>
    </location>
</feature>
<feature type="compositionally biased region" description="Low complexity" evidence="7">
    <location>
        <begin position="248"/>
        <end position="264"/>
    </location>
</feature>
<dbReference type="EMBL" id="MK061319">
    <property type="protein sequence ID" value="QCQ82555.1"/>
    <property type="molecule type" value="mRNA"/>
</dbReference>
<keyword evidence="8" id="KW-0675">Receptor</keyword>
<evidence type="ECO:0000313" key="8">
    <source>
        <dbReference type="EMBL" id="QCQ82555.1"/>
    </source>
</evidence>
<evidence type="ECO:0000256" key="5">
    <source>
        <dbReference type="ARBA" id="ARBA00023136"/>
    </source>
</evidence>
<evidence type="ECO:0000256" key="1">
    <source>
        <dbReference type="ARBA" id="ARBA00004370"/>
    </source>
</evidence>
<evidence type="ECO:0000256" key="4">
    <source>
        <dbReference type="ARBA" id="ARBA00022989"/>
    </source>
</evidence>
<keyword evidence="5" id="KW-0472">Membrane</keyword>
<accession>A0A4P8PLL8</accession>
<feature type="region of interest" description="Disordered" evidence="7">
    <location>
        <begin position="200"/>
        <end position="264"/>
    </location>
</feature>
<protein>
    <submittedName>
        <fullName evidence="8">Scavenger receptor class B member 1-like protein</fullName>
    </submittedName>
</protein>
<keyword evidence="6" id="KW-0325">Glycoprotein</keyword>
<comment type="similarity">
    <text evidence="2">Belongs to the CD36 family.</text>
</comment>
<comment type="subcellular location">
    <subcellularLocation>
        <location evidence="1">Membrane</location>
    </subcellularLocation>
</comment>
<keyword evidence="4" id="KW-1133">Transmembrane helix</keyword>
<sequence>MVIQIAKKIHGFETLRKLTVGELLWGYKSRVIDWARTLQEPAVPRTSCSACWWASTTPCRSPYTMHTGKGDAAKMNQIIAWNGRERLDLLERRALHEIRGTDANGFAPGCQQAGHALHLQRAAVPRDPPRLQRHRHPVGHRRLPLRAATTTSSPTARPTRHNNCYCSGEGLPALRHPGHEAVLLGRVRGLLLPALLQGGPQAEAHRPWAQTGREETPDGVRHLSGPRGSSASEAPHADERDAGPQPGPRARAATSKWSSPSSGSRWAWTRCLARWWDFLKLGADLPPVVKTTSVNAVHGPHPHLPDAAFWRRRWRRWCGWGSSGASKRPHTPRAPPGPPPLSDRRRRRGTSRTCTSPEMARRTATRSRWPPAFLSPA</sequence>
<keyword evidence="3" id="KW-0812">Transmembrane</keyword>
<dbReference type="Pfam" id="PF01130">
    <property type="entry name" value="CD36"/>
    <property type="match status" value="1"/>
</dbReference>
<dbReference type="InterPro" id="IPR002159">
    <property type="entry name" value="CD36_fam"/>
</dbReference>
<feature type="compositionally biased region" description="Basic residues" evidence="7">
    <location>
        <begin position="131"/>
        <end position="144"/>
    </location>
</feature>
<name>A0A4P8PLL8_PENPN</name>
<dbReference type="AlphaFoldDB" id="A0A4P8PLL8"/>
<evidence type="ECO:0000256" key="2">
    <source>
        <dbReference type="ARBA" id="ARBA00010532"/>
    </source>
</evidence>
<evidence type="ECO:0000256" key="7">
    <source>
        <dbReference type="SAM" id="MobiDB-lite"/>
    </source>
</evidence>
<dbReference type="GO" id="GO:0016020">
    <property type="term" value="C:membrane"/>
    <property type="evidence" value="ECO:0007669"/>
    <property type="project" value="UniProtKB-SubCell"/>
</dbReference>